<evidence type="ECO:0000313" key="1">
    <source>
        <dbReference type="Proteomes" id="UP000887565"/>
    </source>
</evidence>
<reference evidence="2" key="1">
    <citation type="submission" date="2022-11" db="UniProtKB">
        <authorList>
            <consortium name="WormBaseParasite"/>
        </authorList>
    </citation>
    <scope>IDENTIFICATION</scope>
</reference>
<evidence type="ECO:0000313" key="2">
    <source>
        <dbReference type="WBParaSite" id="nRc.2.0.1.t14827-RA"/>
    </source>
</evidence>
<dbReference type="AlphaFoldDB" id="A0A915IKX2"/>
<organism evidence="1 2">
    <name type="scientific">Romanomermis culicivorax</name>
    <name type="common">Nematode worm</name>
    <dbReference type="NCBI Taxonomy" id="13658"/>
    <lineage>
        <taxon>Eukaryota</taxon>
        <taxon>Metazoa</taxon>
        <taxon>Ecdysozoa</taxon>
        <taxon>Nematoda</taxon>
        <taxon>Enoplea</taxon>
        <taxon>Dorylaimia</taxon>
        <taxon>Mermithida</taxon>
        <taxon>Mermithoidea</taxon>
        <taxon>Mermithidae</taxon>
        <taxon>Romanomermis</taxon>
    </lineage>
</organism>
<dbReference type="WBParaSite" id="nRc.2.0.1.t14827-RA">
    <property type="protein sequence ID" value="nRc.2.0.1.t14827-RA"/>
    <property type="gene ID" value="nRc.2.0.1.g14827"/>
</dbReference>
<keyword evidence="1" id="KW-1185">Reference proteome</keyword>
<protein>
    <submittedName>
        <fullName evidence="2">Uncharacterized protein</fullName>
    </submittedName>
</protein>
<proteinExistence type="predicted"/>
<sequence length="83" mass="9791">MAMVDEEVDLLKIDWIGVFPNKKGVQCQVKVVFASWEHKQKVAIHAKNLANFNKTRKPPMRDDLTRKQCQEKREKFAKKNYCN</sequence>
<name>A0A915IKX2_ROMCU</name>
<accession>A0A915IKX2</accession>
<dbReference type="Proteomes" id="UP000887565">
    <property type="component" value="Unplaced"/>
</dbReference>